<keyword evidence="2" id="KW-0813">Transport</keyword>
<dbReference type="GO" id="GO:0006605">
    <property type="term" value="P:protein targeting"/>
    <property type="evidence" value="ECO:0007669"/>
    <property type="project" value="InterPro"/>
</dbReference>
<dbReference type="InterPro" id="IPR027417">
    <property type="entry name" value="P-loop_NTPase"/>
</dbReference>
<dbReference type="PROSITE" id="PS51196">
    <property type="entry name" value="SECA_MOTOR_DEAD"/>
    <property type="match status" value="1"/>
</dbReference>
<sequence>MLLGHSGRLATGRLGAGRHAAPLLPPCARPSTRPIAGRAVVGSLGAGLRGAPAMQPRRSTRGAVRVQAFLKNIFRSDPSVGTRKKYQARVDQINALEPAMQALTDDQLRAKTLEFKERVRKGESLESVLPEAFAVSGSA</sequence>
<gene>
    <name evidence="6" type="ORF">TSOC_014908</name>
</gene>
<dbReference type="AlphaFoldDB" id="A0A2J7ZGC6"/>
<feature type="domain" description="SecA family profile" evidence="5">
    <location>
        <begin position="68"/>
        <end position="139"/>
    </location>
</feature>
<dbReference type="OrthoDB" id="27934at2759"/>
<comment type="catalytic activity">
    <reaction evidence="4">
        <text>ATP + H2O + chloroplast-proteinSide 1 = ADP + phosphate + chloroplast-proteinSide 2.</text>
        <dbReference type="EC" id="7.4.2.4"/>
    </reaction>
</comment>
<name>A0A2J7ZGC6_9CHLO</name>
<evidence type="ECO:0000259" key="5">
    <source>
        <dbReference type="PROSITE" id="PS51196"/>
    </source>
</evidence>
<dbReference type="Gene3D" id="3.40.50.300">
    <property type="entry name" value="P-loop containing nucleotide triphosphate hydrolases"/>
    <property type="match status" value="1"/>
</dbReference>
<keyword evidence="2" id="KW-0653">Protein transport</keyword>
<organism evidence="6 7">
    <name type="scientific">Tetrabaena socialis</name>
    <dbReference type="NCBI Taxonomy" id="47790"/>
    <lineage>
        <taxon>Eukaryota</taxon>
        <taxon>Viridiplantae</taxon>
        <taxon>Chlorophyta</taxon>
        <taxon>core chlorophytes</taxon>
        <taxon>Chlorophyceae</taxon>
        <taxon>CS clade</taxon>
        <taxon>Chlamydomonadales</taxon>
        <taxon>Tetrabaenaceae</taxon>
        <taxon>Tetrabaena</taxon>
    </lineage>
</organism>
<dbReference type="Proteomes" id="UP000236333">
    <property type="component" value="Unassembled WGS sequence"/>
</dbReference>
<dbReference type="Pfam" id="PF07517">
    <property type="entry name" value="SecA_DEAD"/>
    <property type="match status" value="1"/>
</dbReference>
<dbReference type="PANTHER" id="PTHR30612:SF0">
    <property type="entry name" value="CHLOROPLAST PROTEIN-TRANSPORTING ATPASE"/>
    <property type="match status" value="1"/>
</dbReference>
<dbReference type="GO" id="GO:0005524">
    <property type="term" value="F:ATP binding"/>
    <property type="evidence" value="ECO:0007669"/>
    <property type="project" value="InterPro"/>
</dbReference>
<evidence type="ECO:0000256" key="1">
    <source>
        <dbReference type="ARBA" id="ARBA00012047"/>
    </source>
</evidence>
<dbReference type="SUPFAM" id="SSF52540">
    <property type="entry name" value="P-loop containing nucleoside triphosphate hydrolases"/>
    <property type="match status" value="1"/>
</dbReference>
<dbReference type="InterPro" id="IPR014018">
    <property type="entry name" value="SecA_motor_DEAD"/>
</dbReference>
<evidence type="ECO:0000313" key="7">
    <source>
        <dbReference type="Proteomes" id="UP000236333"/>
    </source>
</evidence>
<dbReference type="EMBL" id="PGGS01003288">
    <property type="protein sequence ID" value="PNG99316.1"/>
    <property type="molecule type" value="Genomic_DNA"/>
</dbReference>
<dbReference type="GO" id="GO:0016464">
    <property type="term" value="F:chloroplast protein-transporting ATPase activity"/>
    <property type="evidence" value="ECO:0007669"/>
    <property type="project" value="UniProtKB-EC"/>
</dbReference>
<dbReference type="PANTHER" id="PTHR30612">
    <property type="entry name" value="SECA INNER MEMBRANE COMPONENT OF SEC PROTEIN SECRETION SYSTEM"/>
    <property type="match status" value="1"/>
</dbReference>
<evidence type="ECO:0000256" key="3">
    <source>
        <dbReference type="ARBA" id="ARBA00023010"/>
    </source>
</evidence>
<dbReference type="GO" id="GO:0016020">
    <property type="term" value="C:membrane"/>
    <property type="evidence" value="ECO:0007669"/>
    <property type="project" value="InterPro"/>
</dbReference>
<dbReference type="GO" id="GO:0006886">
    <property type="term" value="P:intracellular protein transport"/>
    <property type="evidence" value="ECO:0007669"/>
    <property type="project" value="InterPro"/>
</dbReference>
<comment type="caution">
    <text evidence="6">The sequence shown here is derived from an EMBL/GenBank/DDBJ whole genome shotgun (WGS) entry which is preliminary data.</text>
</comment>
<evidence type="ECO:0000256" key="4">
    <source>
        <dbReference type="ARBA" id="ARBA00034043"/>
    </source>
</evidence>
<dbReference type="EC" id="7.4.2.4" evidence="1"/>
<evidence type="ECO:0000313" key="6">
    <source>
        <dbReference type="EMBL" id="PNG99316.1"/>
    </source>
</evidence>
<protein>
    <recommendedName>
        <fullName evidence="1">chloroplast protein-transporting ATPase</fullName>
        <ecNumber evidence="1">7.4.2.4</ecNumber>
    </recommendedName>
</protein>
<dbReference type="GO" id="GO:0017038">
    <property type="term" value="P:protein import"/>
    <property type="evidence" value="ECO:0007669"/>
    <property type="project" value="InterPro"/>
</dbReference>
<dbReference type="InterPro" id="IPR000185">
    <property type="entry name" value="SecA"/>
</dbReference>
<dbReference type="InterPro" id="IPR011115">
    <property type="entry name" value="SecA_DEAD"/>
</dbReference>
<reference evidence="6 7" key="1">
    <citation type="journal article" date="2017" name="Mol. Biol. Evol.">
        <title>The 4-celled Tetrabaena socialis nuclear genome reveals the essential components for genetic control of cell number at the origin of multicellularity in the volvocine lineage.</title>
        <authorList>
            <person name="Featherston J."/>
            <person name="Arakaki Y."/>
            <person name="Hanschen E.R."/>
            <person name="Ferris P.J."/>
            <person name="Michod R.E."/>
            <person name="Olson B.J.S.C."/>
            <person name="Nozaki H."/>
            <person name="Durand P.M."/>
        </authorList>
    </citation>
    <scope>NUCLEOTIDE SEQUENCE [LARGE SCALE GENOMIC DNA]</scope>
    <source>
        <strain evidence="6 7">NIES-571</strain>
    </source>
</reference>
<keyword evidence="7" id="KW-1185">Reference proteome</keyword>
<evidence type="ECO:0000256" key="2">
    <source>
        <dbReference type="ARBA" id="ARBA00022927"/>
    </source>
</evidence>
<proteinExistence type="predicted"/>
<keyword evidence="3" id="KW-0811">Translocation</keyword>
<accession>A0A2J7ZGC6</accession>